<dbReference type="AlphaFoldDB" id="A0A1S3U181"/>
<dbReference type="FunFam" id="1.20.5.170:FF:000020">
    <property type="entry name" value="BZIP transcription factor"/>
    <property type="match status" value="1"/>
</dbReference>
<evidence type="ECO:0000256" key="2">
    <source>
        <dbReference type="ARBA" id="ARBA00023015"/>
    </source>
</evidence>
<dbReference type="GO" id="GO:0005634">
    <property type="term" value="C:nucleus"/>
    <property type="evidence" value="ECO:0007669"/>
    <property type="project" value="UniProtKB-SubCell"/>
</dbReference>
<evidence type="ECO:0000256" key="1">
    <source>
        <dbReference type="ARBA" id="ARBA00004123"/>
    </source>
</evidence>
<dbReference type="RefSeq" id="XP_014499771.2">
    <property type="nucleotide sequence ID" value="XM_014644285.2"/>
</dbReference>
<protein>
    <submittedName>
        <fullName evidence="11">Basic leucine zipper 9</fullName>
    </submittedName>
</protein>
<dbReference type="STRING" id="3916.A0A1S3U181"/>
<evidence type="ECO:0000256" key="8">
    <source>
        <dbReference type="SAM" id="SignalP"/>
    </source>
</evidence>
<dbReference type="Pfam" id="PF00170">
    <property type="entry name" value="bZIP_1"/>
    <property type="match status" value="1"/>
</dbReference>
<dbReference type="CDD" id="cd14702">
    <property type="entry name" value="bZIP_plant_GBF1"/>
    <property type="match status" value="1"/>
</dbReference>
<comment type="subcellular location">
    <subcellularLocation>
        <location evidence="1">Nucleus</location>
    </subcellularLocation>
</comment>
<dbReference type="InterPro" id="IPR046347">
    <property type="entry name" value="bZIP_sf"/>
</dbReference>
<dbReference type="SMART" id="SM00338">
    <property type="entry name" value="BRLZ"/>
    <property type="match status" value="1"/>
</dbReference>
<evidence type="ECO:0000259" key="9">
    <source>
        <dbReference type="PROSITE" id="PS50217"/>
    </source>
</evidence>
<evidence type="ECO:0000313" key="11">
    <source>
        <dbReference type="RefSeq" id="XP_014499771.2"/>
    </source>
</evidence>
<evidence type="ECO:0000256" key="7">
    <source>
        <dbReference type="SAM" id="MobiDB-lite"/>
    </source>
</evidence>
<reference evidence="10" key="1">
    <citation type="journal article" date="2014" name="Nat. Commun.">
        <title>Genome sequence of mungbean and insights into evolution within Vigna species.</title>
        <authorList>
            <person name="Kang Y.J."/>
            <person name="Kim S.K."/>
            <person name="Kim M.Y."/>
            <person name="Lestari P."/>
            <person name="Kim K.H."/>
            <person name="Ha B.K."/>
            <person name="Jun T.H."/>
            <person name="Hwang W.J."/>
            <person name="Lee T."/>
            <person name="Lee J."/>
            <person name="Shim S."/>
            <person name="Yoon M.Y."/>
            <person name="Jang Y.E."/>
            <person name="Han K.S."/>
            <person name="Taeprayoon P."/>
            <person name="Yoon N."/>
            <person name="Somta P."/>
            <person name="Tanya P."/>
            <person name="Kim K.S."/>
            <person name="Gwag J.G."/>
            <person name="Moon J.K."/>
            <person name="Lee Y.H."/>
            <person name="Park B.S."/>
            <person name="Bombarely A."/>
            <person name="Doyle J.J."/>
            <person name="Jackson S.A."/>
            <person name="Schafleitner R."/>
            <person name="Srinives P."/>
            <person name="Varshney R.K."/>
            <person name="Lee S.H."/>
        </authorList>
    </citation>
    <scope>NUCLEOTIDE SEQUENCE [LARGE SCALE GENOMIC DNA]</scope>
    <source>
        <strain evidence="10">cv. VC1973A</strain>
    </source>
</reference>
<feature type="chain" id="PRO_5018330490" evidence="8">
    <location>
        <begin position="38"/>
        <end position="350"/>
    </location>
</feature>
<dbReference type="OrthoDB" id="1299653at2759"/>
<evidence type="ECO:0000256" key="6">
    <source>
        <dbReference type="SAM" id="Coils"/>
    </source>
</evidence>
<dbReference type="Gene3D" id="1.20.5.170">
    <property type="match status" value="1"/>
</dbReference>
<evidence type="ECO:0000256" key="4">
    <source>
        <dbReference type="ARBA" id="ARBA00023163"/>
    </source>
</evidence>
<keyword evidence="5" id="KW-0539">Nucleus</keyword>
<keyword evidence="4" id="KW-0804">Transcription</keyword>
<dbReference type="InterPro" id="IPR004827">
    <property type="entry name" value="bZIP"/>
</dbReference>
<keyword evidence="10" id="KW-1185">Reference proteome</keyword>
<gene>
    <name evidence="11" type="primary">LOC106760852</name>
</gene>
<sequence length="350" mass="38434">MRIEFLFIPLKLLLSFPFPSQFSLLLLTLSLSGHVLAASQESLTPSSVFSGHGCFERMTTTESDLDNDFSNLDELRYLNLAGTDVFAAFQNLLPDAMTSFSTCGLTDPFSSQNLTPKHSTITATIDSRSSICGTANVGSPVSANKPEGWKTHTKGATSGSSEPSDEDGPCEQSTNAVELKRLRRKVSNRNSARRSRRRKQAQLADLELQVEKLKVENATLYKQFNDASQHFREADTNNRVLKSDVEALRAKVKLAEDMVTRGSFTTLNNQLLPTQCQVNTPPPLNTTNLRRMAHVSPTITVHGNDGSYNDATVCVQNSDLGNLDMNFNDMNNVNGVMSDGMSCGSIWPPF</sequence>
<feature type="region of interest" description="Disordered" evidence="7">
    <location>
        <begin position="136"/>
        <end position="175"/>
    </location>
</feature>
<feature type="domain" description="BZIP" evidence="9">
    <location>
        <begin position="178"/>
        <end position="241"/>
    </location>
</feature>
<organism evidence="10 11">
    <name type="scientific">Vigna radiata var. radiata</name>
    <name type="common">Mung bean</name>
    <name type="synonym">Phaseolus aureus</name>
    <dbReference type="NCBI Taxonomy" id="3916"/>
    <lineage>
        <taxon>Eukaryota</taxon>
        <taxon>Viridiplantae</taxon>
        <taxon>Streptophyta</taxon>
        <taxon>Embryophyta</taxon>
        <taxon>Tracheophyta</taxon>
        <taxon>Spermatophyta</taxon>
        <taxon>Magnoliopsida</taxon>
        <taxon>eudicotyledons</taxon>
        <taxon>Gunneridae</taxon>
        <taxon>Pentapetalae</taxon>
        <taxon>rosids</taxon>
        <taxon>fabids</taxon>
        <taxon>Fabales</taxon>
        <taxon>Fabaceae</taxon>
        <taxon>Papilionoideae</taxon>
        <taxon>50 kb inversion clade</taxon>
        <taxon>NPAAA clade</taxon>
        <taxon>indigoferoid/millettioid clade</taxon>
        <taxon>Phaseoleae</taxon>
        <taxon>Vigna</taxon>
    </lineage>
</organism>
<dbReference type="InterPro" id="IPR045314">
    <property type="entry name" value="bZIP_plant_GBF1"/>
</dbReference>
<proteinExistence type="predicted"/>
<keyword evidence="3" id="KW-0238">DNA-binding</keyword>
<evidence type="ECO:0000313" key="10">
    <source>
        <dbReference type="Proteomes" id="UP000087766"/>
    </source>
</evidence>
<dbReference type="Gramene" id="Vradi05g09280.1">
    <property type="protein sequence ID" value="Vradi05g09280.1"/>
    <property type="gene ID" value="Vradi05g09280"/>
</dbReference>
<keyword evidence="2" id="KW-0805">Transcription regulation</keyword>
<dbReference type="GO" id="GO:0003677">
    <property type="term" value="F:DNA binding"/>
    <property type="evidence" value="ECO:0007669"/>
    <property type="project" value="UniProtKB-KW"/>
</dbReference>
<dbReference type="SUPFAM" id="SSF57959">
    <property type="entry name" value="Leucine zipper domain"/>
    <property type="match status" value="1"/>
</dbReference>
<evidence type="ECO:0000256" key="3">
    <source>
        <dbReference type="ARBA" id="ARBA00023125"/>
    </source>
</evidence>
<accession>A0A1S3U181</accession>
<dbReference type="PROSITE" id="PS50217">
    <property type="entry name" value="BZIP"/>
    <property type="match status" value="1"/>
</dbReference>
<evidence type="ECO:0000256" key="5">
    <source>
        <dbReference type="ARBA" id="ARBA00023242"/>
    </source>
</evidence>
<dbReference type="KEGG" id="vra:106760852"/>
<dbReference type="SMR" id="A0A1S3U181"/>
<feature type="signal peptide" evidence="8">
    <location>
        <begin position="1"/>
        <end position="37"/>
    </location>
</feature>
<dbReference type="GO" id="GO:0046983">
    <property type="term" value="F:protein dimerization activity"/>
    <property type="evidence" value="ECO:0007669"/>
    <property type="project" value="UniProtKB-ARBA"/>
</dbReference>
<feature type="coiled-coil region" evidence="6">
    <location>
        <begin position="189"/>
        <end position="258"/>
    </location>
</feature>
<dbReference type="InterPro" id="IPR044168">
    <property type="entry name" value="RISBZ3/4/5"/>
</dbReference>
<keyword evidence="8" id="KW-0732">Signal</keyword>
<keyword evidence="6" id="KW-0175">Coiled coil</keyword>
<reference evidence="11" key="2">
    <citation type="submission" date="2025-08" db="UniProtKB">
        <authorList>
            <consortium name="RefSeq"/>
        </authorList>
    </citation>
    <scope>IDENTIFICATION</scope>
    <source>
        <tissue evidence="11">Leaf</tissue>
    </source>
</reference>
<dbReference type="PANTHER" id="PTHR47693:SF1">
    <property type="entry name" value="BZIP TRANSCRIPTION FACTOR RISBZ3"/>
    <property type="match status" value="1"/>
</dbReference>
<dbReference type="GO" id="GO:0003700">
    <property type="term" value="F:DNA-binding transcription factor activity"/>
    <property type="evidence" value="ECO:0007669"/>
    <property type="project" value="InterPro"/>
</dbReference>
<dbReference type="Proteomes" id="UP000087766">
    <property type="component" value="Chromosome 5"/>
</dbReference>
<dbReference type="PROSITE" id="PS00036">
    <property type="entry name" value="BZIP_BASIC"/>
    <property type="match status" value="1"/>
</dbReference>
<dbReference type="PANTHER" id="PTHR47693">
    <property type="entry name" value="BZIP TRANSCRIPTION FACTOR RISBZ3-RELATED"/>
    <property type="match status" value="1"/>
</dbReference>
<dbReference type="GeneID" id="106760852"/>
<name>A0A1S3U181_VIGRR</name>